<dbReference type="SUPFAM" id="SSF47616">
    <property type="entry name" value="GST C-terminal domain-like"/>
    <property type="match status" value="1"/>
</dbReference>
<dbReference type="PANTHER" id="PTHR12289">
    <property type="entry name" value="METAXIN RELATED"/>
    <property type="match status" value="1"/>
</dbReference>
<dbReference type="SUPFAM" id="SSF52833">
    <property type="entry name" value="Thioredoxin-like"/>
    <property type="match status" value="1"/>
</dbReference>
<dbReference type="InterPro" id="IPR040079">
    <property type="entry name" value="Glutathione_S-Trfase"/>
</dbReference>
<dbReference type="Pfam" id="PF17172">
    <property type="entry name" value="GST_N_4"/>
    <property type="match status" value="1"/>
</dbReference>
<feature type="domain" description="Thioredoxin-like fold" evidence="3">
    <location>
        <begin position="50"/>
        <end position="140"/>
    </location>
</feature>
<dbReference type="SFLD" id="SFLDG01200">
    <property type="entry name" value="SUF1.1"/>
    <property type="match status" value="1"/>
</dbReference>
<dbReference type="AlphaFoldDB" id="A0A210R223"/>
<comment type="caution">
    <text evidence="4">The sequence shown here is derived from an EMBL/GenBank/DDBJ whole genome shotgun (WGS) entry which is preliminary data.</text>
</comment>
<dbReference type="InterPro" id="IPR012336">
    <property type="entry name" value="Thioredoxin-like_fold"/>
</dbReference>
<gene>
    <name evidence="4" type="ORF">KP79_PYT17021</name>
</gene>
<dbReference type="InterPro" id="IPR036249">
    <property type="entry name" value="Thioredoxin-like_sf"/>
</dbReference>
<comment type="similarity">
    <text evidence="1">Belongs to the FAX family.</text>
</comment>
<sequence>MFQIWFEANYYHLTPGSNNNDRLSSKRNVPRDVVVLYQVGRGPRAPSISPFPLKLETFLRMAKIPYMNDHSSKFSKKQKTPWMEYNGVAIADSQFCIEHLKKETGKDVNRHLTPEQVGVARAFQKLTEENLYWTMCSEMFGADTTAVKSVIPYRGIKLWLLLSFLRRALRKEMWGHGIGRHTPDEIWSIAVGDMRALSHFIDDKAFLFGDEPCEADCAVFGMLCMMIEHMPTSRHERLIKGELTNLVDYCNRMKARYWPDWDKCILTGKGYANDSGKIYRFDN</sequence>
<dbReference type="SFLD" id="SFLDS00019">
    <property type="entry name" value="Glutathione_Transferase_(cytos"/>
    <property type="match status" value="1"/>
</dbReference>
<feature type="domain" description="Metaxin glutathione S-transferase" evidence="2">
    <location>
        <begin position="192"/>
        <end position="253"/>
    </location>
</feature>
<evidence type="ECO:0000256" key="1">
    <source>
        <dbReference type="ARBA" id="ARBA00006475"/>
    </source>
</evidence>
<dbReference type="InterPro" id="IPR050931">
    <property type="entry name" value="Mito_Protein_Transport_Metaxin"/>
</dbReference>
<dbReference type="Gene3D" id="1.20.1050.10">
    <property type="match status" value="1"/>
</dbReference>
<dbReference type="InterPro" id="IPR026928">
    <property type="entry name" value="FAX/IsoI-like"/>
</dbReference>
<dbReference type="InterPro" id="IPR036282">
    <property type="entry name" value="Glutathione-S-Trfase_C_sf"/>
</dbReference>
<dbReference type="Proteomes" id="UP000242188">
    <property type="component" value="Unassembled WGS sequence"/>
</dbReference>
<evidence type="ECO:0000259" key="2">
    <source>
        <dbReference type="Pfam" id="PF17171"/>
    </source>
</evidence>
<dbReference type="InterPro" id="IPR033468">
    <property type="entry name" value="Metaxin_GST"/>
</dbReference>
<evidence type="ECO:0000313" key="5">
    <source>
        <dbReference type="Proteomes" id="UP000242188"/>
    </source>
</evidence>
<accession>A0A210R223</accession>
<protein>
    <submittedName>
        <fullName evidence="4">Failed axon connections-like</fullName>
    </submittedName>
</protein>
<dbReference type="GO" id="GO:0005737">
    <property type="term" value="C:cytoplasm"/>
    <property type="evidence" value="ECO:0007669"/>
    <property type="project" value="TreeGrafter"/>
</dbReference>
<dbReference type="PANTHER" id="PTHR12289:SF41">
    <property type="entry name" value="FAILED AXON CONNECTIONS-RELATED"/>
    <property type="match status" value="1"/>
</dbReference>
<evidence type="ECO:0000313" key="4">
    <source>
        <dbReference type="EMBL" id="OWF55039.1"/>
    </source>
</evidence>
<keyword evidence="5" id="KW-1185">Reference proteome</keyword>
<dbReference type="Pfam" id="PF17171">
    <property type="entry name" value="GST_C_6"/>
    <property type="match status" value="1"/>
</dbReference>
<organism evidence="4 5">
    <name type="scientific">Mizuhopecten yessoensis</name>
    <name type="common">Japanese scallop</name>
    <name type="synonym">Patinopecten yessoensis</name>
    <dbReference type="NCBI Taxonomy" id="6573"/>
    <lineage>
        <taxon>Eukaryota</taxon>
        <taxon>Metazoa</taxon>
        <taxon>Spiralia</taxon>
        <taxon>Lophotrochozoa</taxon>
        <taxon>Mollusca</taxon>
        <taxon>Bivalvia</taxon>
        <taxon>Autobranchia</taxon>
        <taxon>Pteriomorphia</taxon>
        <taxon>Pectinida</taxon>
        <taxon>Pectinoidea</taxon>
        <taxon>Pectinidae</taxon>
        <taxon>Mizuhopecten</taxon>
    </lineage>
</organism>
<dbReference type="OrthoDB" id="5809458at2759"/>
<name>A0A210R223_MIZYE</name>
<proteinExistence type="inferred from homology"/>
<reference evidence="4 5" key="1">
    <citation type="journal article" date="2017" name="Nat. Ecol. Evol.">
        <title>Scallop genome provides insights into evolution of bilaterian karyotype and development.</title>
        <authorList>
            <person name="Wang S."/>
            <person name="Zhang J."/>
            <person name="Jiao W."/>
            <person name="Li J."/>
            <person name="Xun X."/>
            <person name="Sun Y."/>
            <person name="Guo X."/>
            <person name="Huan P."/>
            <person name="Dong B."/>
            <person name="Zhang L."/>
            <person name="Hu X."/>
            <person name="Sun X."/>
            <person name="Wang J."/>
            <person name="Zhao C."/>
            <person name="Wang Y."/>
            <person name="Wang D."/>
            <person name="Huang X."/>
            <person name="Wang R."/>
            <person name="Lv J."/>
            <person name="Li Y."/>
            <person name="Zhang Z."/>
            <person name="Liu B."/>
            <person name="Lu W."/>
            <person name="Hui Y."/>
            <person name="Liang J."/>
            <person name="Zhou Z."/>
            <person name="Hou R."/>
            <person name="Li X."/>
            <person name="Liu Y."/>
            <person name="Li H."/>
            <person name="Ning X."/>
            <person name="Lin Y."/>
            <person name="Zhao L."/>
            <person name="Xing Q."/>
            <person name="Dou J."/>
            <person name="Li Y."/>
            <person name="Mao J."/>
            <person name="Guo H."/>
            <person name="Dou H."/>
            <person name="Li T."/>
            <person name="Mu C."/>
            <person name="Jiang W."/>
            <person name="Fu Q."/>
            <person name="Fu X."/>
            <person name="Miao Y."/>
            <person name="Liu J."/>
            <person name="Yu Q."/>
            <person name="Li R."/>
            <person name="Liao H."/>
            <person name="Li X."/>
            <person name="Kong Y."/>
            <person name="Jiang Z."/>
            <person name="Chourrout D."/>
            <person name="Li R."/>
            <person name="Bao Z."/>
        </authorList>
    </citation>
    <scope>NUCLEOTIDE SEQUENCE [LARGE SCALE GENOMIC DNA]</scope>
    <source>
        <strain evidence="4 5">PY_sf001</strain>
    </source>
</reference>
<dbReference type="SFLD" id="SFLDG01180">
    <property type="entry name" value="SUF1"/>
    <property type="match status" value="1"/>
</dbReference>
<dbReference type="EMBL" id="NEDP02000770">
    <property type="protein sequence ID" value="OWF55039.1"/>
    <property type="molecule type" value="Genomic_DNA"/>
</dbReference>
<evidence type="ECO:0000259" key="3">
    <source>
        <dbReference type="Pfam" id="PF17172"/>
    </source>
</evidence>
<dbReference type="CDD" id="cd03193">
    <property type="entry name" value="GST_C_Metaxin"/>
    <property type="match status" value="1"/>
</dbReference>